<reference evidence="3" key="1">
    <citation type="journal article" date="2019" name="Int. J. Syst. Evol. Microbiol.">
        <title>The Global Catalogue of Microorganisms (GCM) 10K type strain sequencing project: providing services to taxonomists for standard genome sequencing and annotation.</title>
        <authorList>
            <consortium name="The Broad Institute Genomics Platform"/>
            <consortium name="The Broad Institute Genome Sequencing Center for Infectious Disease"/>
            <person name="Wu L."/>
            <person name="Ma J."/>
        </authorList>
    </citation>
    <scope>NUCLEOTIDE SEQUENCE [LARGE SCALE GENOMIC DNA]</scope>
    <source>
        <strain evidence="3">JCM 6242</strain>
    </source>
</reference>
<gene>
    <name evidence="2" type="ORF">GCM10010517_17940</name>
</gene>
<protein>
    <submittedName>
        <fullName evidence="2">Pyridoxamine 5'-phosphate oxidase family protein</fullName>
    </submittedName>
</protein>
<feature type="compositionally biased region" description="Acidic residues" evidence="1">
    <location>
        <begin position="92"/>
        <end position="103"/>
    </location>
</feature>
<dbReference type="Pfam" id="PF12900">
    <property type="entry name" value="Pyridox_ox_2"/>
    <property type="match status" value="2"/>
</dbReference>
<organism evidence="2 3">
    <name type="scientific">Streptosporangium fragile</name>
    <dbReference type="NCBI Taxonomy" id="46186"/>
    <lineage>
        <taxon>Bacteria</taxon>
        <taxon>Bacillati</taxon>
        <taxon>Actinomycetota</taxon>
        <taxon>Actinomycetes</taxon>
        <taxon>Streptosporangiales</taxon>
        <taxon>Streptosporangiaceae</taxon>
        <taxon>Streptosporangium</taxon>
    </lineage>
</organism>
<dbReference type="InterPro" id="IPR012349">
    <property type="entry name" value="Split_barrel_FMN-bd"/>
</dbReference>
<proteinExistence type="predicted"/>
<dbReference type="EMBL" id="BAAAVI010000009">
    <property type="protein sequence ID" value="GAA2859402.1"/>
    <property type="molecule type" value="Genomic_DNA"/>
</dbReference>
<dbReference type="SUPFAM" id="SSF50475">
    <property type="entry name" value="FMN-binding split barrel"/>
    <property type="match status" value="1"/>
</dbReference>
<dbReference type="PANTHER" id="PTHR34071:SF2">
    <property type="entry name" value="FLAVIN-NUCLEOTIDE-BINDING PROTEIN"/>
    <property type="match status" value="1"/>
</dbReference>
<dbReference type="Gene3D" id="2.30.110.10">
    <property type="entry name" value="Electron Transport, Fmn-binding Protein, Chain A"/>
    <property type="match status" value="1"/>
</dbReference>
<feature type="region of interest" description="Disordered" evidence="1">
    <location>
        <begin position="71"/>
        <end position="115"/>
    </location>
</feature>
<evidence type="ECO:0000256" key="1">
    <source>
        <dbReference type="SAM" id="MobiDB-lite"/>
    </source>
</evidence>
<feature type="compositionally biased region" description="Basic and acidic residues" evidence="1">
    <location>
        <begin position="76"/>
        <end position="91"/>
    </location>
</feature>
<dbReference type="InterPro" id="IPR024747">
    <property type="entry name" value="Pyridox_Oxase-rel"/>
</dbReference>
<keyword evidence="3" id="KW-1185">Reference proteome</keyword>
<dbReference type="Proteomes" id="UP001500831">
    <property type="component" value="Unassembled WGS sequence"/>
</dbReference>
<sequence length="258" mass="27336">MSELSATERTRHRRLREKGRTDRAALYEVLRAGFVCHLGVISDGVPMVVPTVYGFDADHLYVHGSVASRSLAGRETAGRRTTAETGSRPEADTEADTDAEAGAEADAGPDGRTAPGTVCVTVTHVDGLILARSVFEHGVHYRSAMIYGVPRKLEGEEKLAALRILTEHAAPGQWDYARRPSRKELAATTILAIPLAEASVKVSAGPPDDGDGSDAELGLWAGVLPLATTWLEPVPDPVLPEGIPLPAHIAGRAGTPFP</sequence>
<accession>A0ABP6I9H0</accession>
<comment type="caution">
    <text evidence="2">The sequence shown here is derived from an EMBL/GenBank/DDBJ whole genome shotgun (WGS) entry which is preliminary data.</text>
</comment>
<dbReference type="PANTHER" id="PTHR34071">
    <property type="entry name" value="5-NITROIMIDAZOLE ANTIBIOTICS RESISTANCE PROTEIN, NIMA-FAMILY-RELATED PROTEIN-RELATED"/>
    <property type="match status" value="1"/>
</dbReference>
<evidence type="ECO:0000313" key="3">
    <source>
        <dbReference type="Proteomes" id="UP001500831"/>
    </source>
</evidence>
<name>A0ABP6I9H0_9ACTN</name>
<dbReference type="RefSeq" id="WP_344969612.1">
    <property type="nucleotide sequence ID" value="NZ_BAAAVI010000009.1"/>
</dbReference>
<evidence type="ECO:0000313" key="2">
    <source>
        <dbReference type="EMBL" id="GAA2859402.1"/>
    </source>
</evidence>